<evidence type="ECO:0000256" key="3">
    <source>
        <dbReference type="ARBA" id="ARBA00023303"/>
    </source>
</evidence>
<keyword evidence="5" id="KW-1185">Reference proteome</keyword>
<dbReference type="OrthoDB" id="2373987at2759"/>
<reference evidence="4 5" key="1">
    <citation type="submission" date="2015-09" db="EMBL/GenBank/DDBJ databases">
        <title>Draft genome of the parasitic nematode Teladorsagia circumcincta isolate WARC Sus (inbred).</title>
        <authorList>
            <person name="Mitreva M."/>
        </authorList>
    </citation>
    <scope>NUCLEOTIDE SEQUENCE [LARGE SCALE GENOMIC DNA]</scope>
    <source>
        <strain evidence="4 5">S</strain>
    </source>
</reference>
<dbReference type="Gene3D" id="1.25.40.20">
    <property type="entry name" value="Ankyrin repeat-containing domain"/>
    <property type="match status" value="2"/>
</dbReference>
<evidence type="ECO:0000313" key="5">
    <source>
        <dbReference type="Proteomes" id="UP000230423"/>
    </source>
</evidence>
<dbReference type="AlphaFoldDB" id="A0A2G9TNL6"/>
<protein>
    <submittedName>
        <fullName evidence="4">Ankyrin repeat protein</fullName>
    </submittedName>
</protein>
<dbReference type="GO" id="GO:0051480">
    <property type="term" value="P:regulation of cytosolic calcium ion concentration"/>
    <property type="evidence" value="ECO:0007669"/>
    <property type="project" value="TreeGrafter"/>
</dbReference>
<dbReference type="PANTHER" id="PTHR10117:SF54">
    <property type="entry name" value="TRANSIENT RECEPTOR POTENTIAL-GAMMA PROTEIN"/>
    <property type="match status" value="1"/>
</dbReference>
<dbReference type="GO" id="GO:0005886">
    <property type="term" value="C:plasma membrane"/>
    <property type="evidence" value="ECO:0007669"/>
    <property type="project" value="TreeGrafter"/>
</dbReference>
<dbReference type="PANTHER" id="PTHR10117">
    <property type="entry name" value="TRANSIENT RECEPTOR POTENTIAL CHANNEL"/>
    <property type="match status" value="1"/>
</dbReference>
<dbReference type="SUPFAM" id="SSF48403">
    <property type="entry name" value="Ankyrin repeat"/>
    <property type="match status" value="1"/>
</dbReference>
<name>A0A2G9TNL6_TELCI</name>
<dbReference type="InterPro" id="IPR036770">
    <property type="entry name" value="Ankyrin_rpt-contain_sf"/>
</dbReference>
<dbReference type="Pfam" id="PF12796">
    <property type="entry name" value="Ank_2"/>
    <property type="match status" value="1"/>
</dbReference>
<dbReference type="GO" id="GO:0070679">
    <property type="term" value="F:inositol 1,4,5 trisphosphate binding"/>
    <property type="evidence" value="ECO:0007669"/>
    <property type="project" value="TreeGrafter"/>
</dbReference>
<dbReference type="InterPro" id="IPR002110">
    <property type="entry name" value="Ankyrin_rpt"/>
</dbReference>
<dbReference type="GO" id="GO:0034703">
    <property type="term" value="C:cation channel complex"/>
    <property type="evidence" value="ECO:0007669"/>
    <property type="project" value="TreeGrafter"/>
</dbReference>
<accession>A0A2G9TNL6</accession>
<dbReference type="Pfam" id="PF00023">
    <property type="entry name" value="Ank"/>
    <property type="match status" value="1"/>
</dbReference>
<proteinExistence type="predicted"/>
<sequence>MSEESRYSETSAILGNAAGLERMDSGEASLGSFVDHDIRLREKQFLLSCERGDIGSVRKLLAIKDGLNINCVDPLGRNALLIAIENENIEMIELLLDHNIETGDAILYAIGEENVEAVEIIIEHLEKIDKFNPETQGVEINQHSAFPPDITPIILAAHKDNYECIKLFLDKKGTVPHPHDVHCSCHECEV</sequence>
<keyword evidence="1" id="KW-0813">Transport</keyword>
<evidence type="ECO:0000256" key="2">
    <source>
        <dbReference type="ARBA" id="ARBA00023065"/>
    </source>
</evidence>
<dbReference type="EMBL" id="KZ357476">
    <property type="protein sequence ID" value="PIO59576.1"/>
    <property type="molecule type" value="Genomic_DNA"/>
</dbReference>
<evidence type="ECO:0000313" key="4">
    <source>
        <dbReference type="EMBL" id="PIO59576.1"/>
    </source>
</evidence>
<dbReference type="GO" id="GO:0015279">
    <property type="term" value="F:store-operated calcium channel activity"/>
    <property type="evidence" value="ECO:0007669"/>
    <property type="project" value="TreeGrafter"/>
</dbReference>
<organism evidence="4 5">
    <name type="scientific">Teladorsagia circumcincta</name>
    <name type="common">Brown stomach worm</name>
    <name type="synonym">Ostertagia circumcincta</name>
    <dbReference type="NCBI Taxonomy" id="45464"/>
    <lineage>
        <taxon>Eukaryota</taxon>
        <taxon>Metazoa</taxon>
        <taxon>Ecdysozoa</taxon>
        <taxon>Nematoda</taxon>
        <taxon>Chromadorea</taxon>
        <taxon>Rhabditida</taxon>
        <taxon>Rhabditina</taxon>
        <taxon>Rhabditomorpha</taxon>
        <taxon>Strongyloidea</taxon>
        <taxon>Trichostrongylidae</taxon>
        <taxon>Teladorsagia</taxon>
    </lineage>
</organism>
<dbReference type="SMART" id="SM00248">
    <property type="entry name" value="ANK"/>
    <property type="match status" value="2"/>
</dbReference>
<dbReference type="Proteomes" id="UP000230423">
    <property type="component" value="Unassembled WGS sequence"/>
</dbReference>
<gene>
    <name evidence="4" type="ORF">TELCIR_18959</name>
</gene>
<evidence type="ECO:0000256" key="1">
    <source>
        <dbReference type="ARBA" id="ARBA00022448"/>
    </source>
</evidence>
<keyword evidence="2" id="KW-0406">Ion transport</keyword>
<feature type="non-terminal residue" evidence="4">
    <location>
        <position position="190"/>
    </location>
</feature>
<dbReference type="InterPro" id="IPR002153">
    <property type="entry name" value="TRPC_channel"/>
</dbReference>
<keyword evidence="3" id="KW-0407">Ion channel</keyword>